<keyword evidence="1" id="KW-0436">Ligase</keyword>
<evidence type="ECO:0000313" key="7">
    <source>
        <dbReference type="Proteomes" id="UP000067689"/>
    </source>
</evidence>
<dbReference type="Pfam" id="PF02237">
    <property type="entry name" value="BPL_C"/>
    <property type="match status" value="1"/>
</dbReference>
<dbReference type="InterPro" id="IPR003142">
    <property type="entry name" value="BPL_C"/>
</dbReference>
<dbReference type="PANTHER" id="PTHR12835:SF5">
    <property type="entry name" value="BIOTIN--PROTEIN LIGASE"/>
    <property type="match status" value="1"/>
</dbReference>
<dbReference type="PATRIC" id="fig|2041.4.peg.1021"/>
<evidence type="ECO:0000313" key="6">
    <source>
        <dbReference type="EMBL" id="ALX04086.1"/>
    </source>
</evidence>
<evidence type="ECO:0000256" key="4">
    <source>
        <dbReference type="SAM" id="MobiDB-lite"/>
    </source>
</evidence>
<sequence>MDASTSAPTPASAAGTPTPDRPLLDVEELRRALLVGGGLWTAVEVSSTTASTNADVVAAVAEGAPEGLVVTTEHQTAGRGRLDRRWEAPPRSGLVVSVLLRPDAVALPQWTWLPLLAGIAVDLTARDCGVASGLKWPNDVLVDGRKLCGILVERAEGPAGAAAVLGIGINLTLTREELPVPTATSFALAGAATTDRGVVLQILLGHLERLYRRWVAGAGDPTLLRADYLERCVTLGSTVQVDLPDGSVLRGRADDVDPLGRLVVAGRAISAGDVTHVRPAP</sequence>
<dbReference type="InterPro" id="IPR045864">
    <property type="entry name" value="aa-tRNA-synth_II/BPL/LPL"/>
</dbReference>
<dbReference type="RefSeq" id="WP_067855412.1">
    <property type="nucleotide sequence ID" value="NZ_CP011502.1"/>
</dbReference>
<dbReference type="Pfam" id="PF03099">
    <property type="entry name" value="BPL_LplA_LipB"/>
    <property type="match status" value="1"/>
</dbReference>
<dbReference type="EC" id="6.3.4.15" evidence="3"/>
<dbReference type="OrthoDB" id="9807064at2"/>
<gene>
    <name evidence="6" type="ORF">AERYTH_04925</name>
</gene>
<evidence type="ECO:0000256" key="3">
    <source>
        <dbReference type="ARBA" id="ARBA00024227"/>
    </source>
</evidence>
<dbReference type="GO" id="GO:0005737">
    <property type="term" value="C:cytoplasm"/>
    <property type="evidence" value="ECO:0007669"/>
    <property type="project" value="TreeGrafter"/>
</dbReference>
<dbReference type="CDD" id="cd16442">
    <property type="entry name" value="BPL"/>
    <property type="match status" value="1"/>
</dbReference>
<reference evidence="6 7" key="1">
    <citation type="journal article" date="1991" name="Int. J. Syst. Bacteriol.">
        <title>Description of the erythromycin-producing bacterium Arthrobacter sp. strain NRRL B-3381 as Aeromicrobium erythreum gen. nov., sp. nov.</title>
        <authorList>
            <person name="Miller E.S."/>
            <person name="Woese C.R."/>
            <person name="Brenner S."/>
        </authorList>
    </citation>
    <scope>NUCLEOTIDE SEQUENCE [LARGE SCALE GENOMIC DNA]</scope>
    <source>
        <strain evidence="6 7">AR18</strain>
    </source>
</reference>
<proteinExistence type="predicted"/>
<dbReference type="InterPro" id="IPR004143">
    <property type="entry name" value="BPL_LPL_catalytic"/>
</dbReference>
<name>A0A0U4CLP9_9ACTN</name>
<dbReference type="EMBL" id="CP011502">
    <property type="protein sequence ID" value="ALX04086.1"/>
    <property type="molecule type" value="Genomic_DNA"/>
</dbReference>
<dbReference type="STRING" id="2041.AERYTH_04925"/>
<dbReference type="PROSITE" id="PS51733">
    <property type="entry name" value="BPL_LPL_CATALYTIC"/>
    <property type="match status" value="1"/>
</dbReference>
<dbReference type="KEGG" id="aer:AERYTH_04925"/>
<keyword evidence="2" id="KW-0092">Biotin</keyword>
<accession>A0A0U4CLP9</accession>
<dbReference type="NCBIfam" id="TIGR00121">
    <property type="entry name" value="birA_ligase"/>
    <property type="match status" value="1"/>
</dbReference>
<dbReference type="Proteomes" id="UP000067689">
    <property type="component" value="Chromosome"/>
</dbReference>
<dbReference type="SUPFAM" id="SSF55681">
    <property type="entry name" value="Class II aaRS and biotin synthetases"/>
    <property type="match status" value="1"/>
</dbReference>
<evidence type="ECO:0000259" key="5">
    <source>
        <dbReference type="PROSITE" id="PS51733"/>
    </source>
</evidence>
<dbReference type="Gene3D" id="3.30.930.10">
    <property type="entry name" value="Bira Bifunctional Protein, Domain 2"/>
    <property type="match status" value="1"/>
</dbReference>
<evidence type="ECO:0000256" key="2">
    <source>
        <dbReference type="ARBA" id="ARBA00023267"/>
    </source>
</evidence>
<feature type="domain" description="BPL/LPL catalytic" evidence="5">
    <location>
        <begin position="33"/>
        <end position="215"/>
    </location>
</feature>
<feature type="compositionally biased region" description="Low complexity" evidence="4">
    <location>
        <begin position="1"/>
        <end position="18"/>
    </location>
</feature>
<dbReference type="AlphaFoldDB" id="A0A0U4CLP9"/>
<dbReference type="GO" id="GO:0004077">
    <property type="term" value="F:biotin--[biotin carboxyl-carrier protein] ligase activity"/>
    <property type="evidence" value="ECO:0007669"/>
    <property type="project" value="UniProtKB-EC"/>
</dbReference>
<keyword evidence="7" id="KW-1185">Reference proteome</keyword>
<feature type="region of interest" description="Disordered" evidence="4">
    <location>
        <begin position="1"/>
        <end position="22"/>
    </location>
</feature>
<evidence type="ECO:0000256" key="1">
    <source>
        <dbReference type="ARBA" id="ARBA00022598"/>
    </source>
</evidence>
<dbReference type="InterPro" id="IPR004408">
    <property type="entry name" value="Biotin_CoA_COase_ligase"/>
</dbReference>
<dbReference type="Gene3D" id="2.30.30.100">
    <property type="match status" value="1"/>
</dbReference>
<organism evidence="6 7">
    <name type="scientific">Aeromicrobium erythreum</name>
    <dbReference type="NCBI Taxonomy" id="2041"/>
    <lineage>
        <taxon>Bacteria</taxon>
        <taxon>Bacillati</taxon>
        <taxon>Actinomycetota</taxon>
        <taxon>Actinomycetes</taxon>
        <taxon>Propionibacteriales</taxon>
        <taxon>Nocardioidaceae</taxon>
        <taxon>Aeromicrobium</taxon>
    </lineage>
</organism>
<dbReference type="PANTHER" id="PTHR12835">
    <property type="entry name" value="BIOTIN PROTEIN LIGASE"/>
    <property type="match status" value="1"/>
</dbReference>
<protein>
    <recommendedName>
        <fullName evidence="3">biotin--[biotin carboxyl-carrier protein] ligase</fullName>
        <ecNumber evidence="3">6.3.4.15</ecNumber>
    </recommendedName>
</protein>